<sequence length="503" mass="57942">MGRGKVELLWLLLIAFIVNFAVIYGRKMPVGANGGDTIIHMAMIRGIYLGRNPFLDQHYNVPPNWYPFLYHSLIAILAKFTSIPIWTLMIWTPLIFSIIMVFAWYKLGRELNEKYGGLLLGSLSFLIMKSQLFPNPKALIPIFLSASYLAFLRYYRDWKKKHLGYAGLFLGLMMWTHYGVALPVLIAILLYSLFKFKEEKSLVLVPIIALVIFSPFIINVIANIEDGASLMVEGWNVASLSLSNTIRRIFPPVWGAILILLSLLYMNKAQDRIFWNFVLFVVIGIIGVNLLPSILFITTGIEIFPSRFAISLHYTYLLLYLCAILGLVESKYIRGNKKLVTYLISLIFLVYGSLSFVHYNFHNPSAPPFLPNYTYVEFEDLAGNYTRGLLIISSWIRNNTGRDDCLIGYPYTLEWIAGFTGRPVVAVSYGHGNPFLNMRQRRHDIKEFFRDPSKRTAIAEKYGVKYVILDPYAREYYNVTVANFSDNFRVAFHWWEFYILEVS</sequence>
<protein>
    <submittedName>
        <fullName evidence="4">Transmembrane transport protein</fullName>
    </submittedName>
</protein>
<dbReference type="PATRIC" id="fig|272844.11.peg.1309"/>
<keyword evidence="1 4" id="KW-0812">Transmembrane</keyword>
<dbReference type="OrthoDB" id="85712at2157"/>
<dbReference type="KEGG" id="pab:PAB1564"/>
<dbReference type="HOGENOM" id="CLU_580907_0_0_2"/>
<reference evidence="3 5" key="4">
    <citation type="journal article" date="2003" name="Mol. Microbiol.">
        <title>An integrated analysis of the genome of the hyperthermophilic archaeon Pyrococcus abyssi.</title>
        <authorList>
            <person name="Cohen G."/>
            <person name="Barbe V."/>
            <person name="Flament D."/>
            <person name="Galperin M."/>
            <person name="Heilig R."/>
            <person name="Ripp R."/>
            <person name="Lecompte O."/>
            <person name="Prieur D."/>
            <person name="Poch O."/>
            <person name="Quellerou J."/>
            <person name="Thierry J.C."/>
            <person name="Van der Oost J."/>
            <person name="Weissenbach J."/>
            <person name="Zivanovic Y."/>
            <person name="Forterre P."/>
        </authorList>
    </citation>
    <scope>NUCLEOTIDE SEQUENCE [LARGE SCALE GENOMIC DNA]</scope>
    <source>
        <strain evidence="5">GE5 / Orsay</strain>
        <strain evidence="3">Orsay</strain>
    </source>
</reference>
<reference evidence="3" key="2">
    <citation type="journal article" date="2000" name="J. Mol. Biol.">
        <title>Archaeal homologs of eukaryotic methylation guide small nucleolar RNAs: lessons from the Pyrococcus genomes.</title>
        <authorList>
            <person name="Gaspin C."/>
            <person name="Cavaille J."/>
            <person name="Erauso G."/>
        </authorList>
    </citation>
    <scope>NUCLEOTIDE SEQUENCE</scope>
    <source>
        <strain evidence="3">Orsay</strain>
    </source>
</reference>
<feature type="transmembrane region" description="Helical" evidence="1">
    <location>
        <begin position="340"/>
        <end position="361"/>
    </location>
</feature>
<reference evidence="4 6" key="5">
    <citation type="journal article" date="2012" name="Curr. Microbiol.">
        <title>Re-annotation of two hyperthermophilic archaea Pyrococcus abyssi GE5 and Pyrococcus furiosus DSM 3638.</title>
        <authorList>
            <person name="Gao J."/>
            <person name="Wang J."/>
        </authorList>
    </citation>
    <scope>GENOME REANNOTATION</scope>
    <source>
        <strain evidence="4">GE5</strain>
        <strain evidence="6">GE5 / Orsay</strain>
    </source>
</reference>
<reference evidence="3" key="3">
    <citation type="journal article" date="2001" name="Genome Res.">
        <title>Genome evolution at the genus level: comparison of three complete genomes of hyperthermophilic archaea.</title>
        <authorList>
            <person name="Lecompte O."/>
            <person name="Ripp R."/>
            <person name="Puzos-Barbe V."/>
            <person name="Duprat S."/>
            <person name="Heilig R."/>
            <person name="Dietrich J."/>
            <person name="Thierry J.C."/>
            <person name="Poch O."/>
        </authorList>
    </citation>
    <scope>NUCLEOTIDE SEQUENCE</scope>
    <source>
        <strain evidence="3">Orsay</strain>
    </source>
</reference>
<reference evidence="3" key="1">
    <citation type="submission" date="1999-07" db="EMBL/GenBank/DDBJ databases">
        <authorList>
            <person name="Genoscope"/>
        </authorList>
    </citation>
    <scope>NUCLEOTIDE SEQUENCE</scope>
    <source>
        <strain evidence="3">Orsay</strain>
    </source>
</reference>
<evidence type="ECO:0000313" key="4">
    <source>
        <dbReference type="EMBL" id="CCE70666.1"/>
    </source>
</evidence>
<dbReference type="Proteomes" id="UP000009139">
    <property type="component" value="Chromosome"/>
</dbReference>
<gene>
    <name evidence="3" type="ordered locus">PAB1564</name>
</gene>
<name>Q9UZC2_PYRAB</name>
<feature type="transmembrane region" description="Helical" evidence="1">
    <location>
        <begin position="249"/>
        <end position="266"/>
    </location>
</feature>
<accession>Q9UZC2</accession>
<feature type="transmembrane region" description="Helical" evidence="1">
    <location>
        <begin position="83"/>
        <end position="105"/>
    </location>
</feature>
<feature type="transmembrane region" description="Helical" evidence="1">
    <location>
        <begin position="273"/>
        <end position="296"/>
    </location>
</feature>
<dbReference type="AlphaFoldDB" id="Q9UZC2"/>
<dbReference type="EMBL" id="HE613800">
    <property type="protein sequence ID" value="CCE70666.1"/>
    <property type="molecule type" value="Genomic_DNA"/>
</dbReference>
<organism evidence="3 5">
    <name type="scientific">Pyrococcus abyssi (strain GE5 / Orsay)</name>
    <dbReference type="NCBI Taxonomy" id="272844"/>
    <lineage>
        <taxon>Archaea</taxon>
        <taxon>Methanobacteriati</taxon>
        <taxon>Methanobacteriota</taxon>
        <taxon>Thermococci</taxon>
        <taxon>Thermococcales</taxon>
        <taxon>Thermococcaceae</taxon>
        <taxon>Pyrococcus</taxon>
    </lineage>
</organism>
<feature type="transmembrane region" description="Helical" evidence="1">
    <location>
        <begin position="201"/>
        <end position="222"/>
    </location>
</feature>
<dbReference type="PIR" id="D75104">
    <property type="entry name" value="D75104"/>
</dbReference>
<dbReference type="RefSeq" id="WP_010868344.1">
    <property type="nucleotide sequence ID" value="NC_000868.1"/>
</dbReference>
<dbReference type="STRING" id="272844.PAB1564"/>
<evidence type="ECO:0000313" key="5">
    <source>
        <dbReference type="Proteomes" id="UP000000810"/>
    </source>
</evidence>
<evidence type="ECO:0000256" key="1">
    <source>
        <dbReference type="SAM" id="Phobius"/>
    </source>
</evidence>
<keyword evidence="1" id="KW-1133">Transmembrane helix</keyword>
<feature type="domain" description="Glycosyltransferase RgtA/B/C/D-like" evidence="2">
    <location>
        <begin position="67"/>
        <end position="218"/>
    </location>
</feature>
<dbReference type="TCDB" id="9.B.142.1.1">
    <property type="family name" value="the integral membrane glycosyltransferase family 39 (gt39) family"/>
</dbReference>
<feature type="transmembrane region" description="Helical" evidence="1">
    <location>
        <begin position="175"/>
        <end position="194"/>
    </location>
</feature>
<dbReference type="InterPro" id="IPR038731">
    <property type="entry name" value="RgtA/B/C-like"/>
</dbReference>
<feature type="transmembrane region" description="Helical" evidence="1">
    <location>
        <begin position="138"/>
        <end position="155"/>
    </location>
</feature>
<dbReference type="Proteomes" id="UP000000810">
    <property type="component" value="Chromosome"/>
</dbReference>
<proteinExistence type="predicted"/>
<keyword evidence="1" id="KW-0472">Membrane</keyword>
<evidence type="ECO:0000259" key="2">
    <source>
        <dbReference type="Pfam" id="PF13231"/>
    </source>
</evidence>
<dbReference type="Pfam" id="PF13231">
    <property type="entry name" value="PMT_2"/>
    <property type="match status" value="1"/>
</dbReference>
<keyword evidence="5" id="KW-1185">Reference proteome</keyword>
<evidence type="ECO:0000313" key="6">
    <source>
        <dbReference type="Proteomes" id="UP000009139"/>
    </source>
</evidence>
<evidence type="ECO:0000313" key="3">
    <source>
        <dbReference type="EMBL" id="CAB50137.1"/>
    </source>
</evidence>
<dbReference type="eggNOG" id="arCOG00563">
    <property type="taxonomic scope" value="Archaea"/>
</dbReference>
<dbReference type="EMBL" id="AJ248286">
    <property type="protein sequence ID" value="CAB50137.1"/>
    <property type="molecule type" value="Genomic_DNA"/>
</dbReference>
<feature type="transmembrane region" description="Helical" evidence="1">
    <location>
        <begin position="308"/>
        <end position="328"/>
    </location>
</feature>
<feature type="transmembrane region" description="Helical" evidence="1">
    <location>
        <begin position="7"/>
        <end position="25"/>
    </location>
</feature>